<dbReference type="InterPro" id="IPR033403">
    <property type="entry name" value="DUF5110"/>
</dbReference>
<organism evidence="2 3">
    <name type="scientific">Marinomonas piezotolerans</name>
    <dbReference type="NCBI Taxonomy" id="2213058"/>
    <lineage>
        <taxon>Bacteria</taxon>
        <taxon>Pseudomonadati</taxon>
        <taxon>Pseudomonadota</taxon>
        <taxon>Gammaproteobacteria</taxon>
        <taxon>Oceanospirillales</taxon>
        <taxon>Oceanospirillaceae</taxon>
        <taxon>Marinomonas</taxon>
    </lineage>
</organism>
<protein>
    <recommendedName>
        <fullName evidence="1">DUF5110 domain-containing protein</fullName>
    </recommendedName>
</protein>
<evidence type="ECO:0000313" key="2">
    <source>
        <dbReference type="EMBL" id="RDL44283.1"/>
    </source>
</evidence>
<gene>
    <name evidence="2" type="ORF">DN730_07715</name>
</gene>
<evidence type="ECO:0000259" key="1">
    <source>
        <dbReference type="Pfam" id="PF17137"/>
    </source>
</evidence>
<proteinExistence type="predicted"/>
<feature type="domain" description="DUF5110" evidence="1">
    <location>
        <begin position="55"/>
        <end position="120"/>
    </location>
</feature>
<dbReference type="Pfam" id="PF17137">
    <property type="entry name" value="DUF5110"/>
    <property type="match status" value="1"/>
</dbReference>
<dbReference type="EMBL" id="QKRA01000003">
    <property type="protein sequence ID" value="RDL44283.1"/>
    <property type="molecule type" value="Genomic_DNA"/>
</dbReference>
<reference evidence="2 3" key="1">
    <citation type="submission" date="2018-06" db="EMBL/GenBank/DDBJ databases">
        <title>Marinomonas sp. YLB-05 draft genome sequence.</title>
        <authorList>
            <person name="Yu L."/>
            <person name="Tang X."/>
        </authorList>
    </citation>
    <scope>NUCLEOTIDE SEQUENCE [LARGE SCALE GENOMIC DNA]</scope>
    <source>
        <strain evidence="2 3">YLB-05</strain>
    </source>
</reference>
<sequence length="147" mass="16537">MRAMIYSKTWYAGGQEITLPAALEELPLLARAGSVIPMSNRIAHVDADKETLRKFLVFPHKGTGQRHISIFDDDGLTTGYLNDLYLQLNIILSSDLSRIDLTISREGKWKPAYEDIAFVLPESEQRDLYVNGQLVTSSKVVRLSELV</sequence>
<name>A0A370U967_9GAMM</name>
<comment type="caution">
    <text evidence="2">The sequence shown here is derived from an EMBL/GenBank/DDBJ whole genome shotgun (WGS) entry which is preliminary data.</text>
</comment>
<dbReference type="InterPro" id="IPR013780">
    <property type="entry name" value="Glyco_hydro_b"/>
</dbReference>
<dbReference type="AlphaFoldDB" id="A0A370U967"/>
<keyword evidence="3" id="KW-1185">Reference proteome</keyword>
<dbReference type="Gene3D" id="2.60.40.1180">
    <property type="entry name" value="Golgi alpha-mannosidase II"/>
    <property type="match status" value="1"/>
</dbReference>
<evidence type="ECO:0000313" key="3">
    <source>
        <dbReference type="Proteomes" id="UP000254326"/>
    </source>
</evidence>
<accession>A0A370U967</accession>
<dbReference type="OrthoDB" id="176168at2"/>
<dbReference type="Proteomes" id="UP000254326">
    <property type="component" value="Unassembled WGS sequence"/>
</dbReference>